<proteinExistence type="predicted"/>
<gene>
    <name evidence="10" type="primary">MYB3_1</name>
    <name evidence="10" type="ORF">CK203_047470</name>
</gene>
<evidence type="ECO:0000256" key="3">
    <source>
        <dbReference type="ARBA" id="ARBA00023015"/>
    </source>
</evidence>
<keyword evidence="2" id="KW-0677">Repeat</keyword>
<evidence type="ECO:0000256" key="4">
    <source>
        <dbReference type="ARBA" id="ARBA00023125"/>
    </source>
</evidence>
<feature type="domain" description="Myb-like" evidence="8">
    <location>
        <begin position="3"/>
        <end position="55"/>
    </location>
</feature>
<dbReference type="SMART" id="SM00717">
    <property type="entry name" value="SANT"/>
    <property type="match status" value="2"/>
</dbReference>
<evidence type="ECO:0000259" key="8">
    <source>
        <dbReference type="PROSITE" id="PS50090"/>
    </source>
</evidence>
<evidence type="ECO:0000256" key="7">
    <source>
        <dbReference type="SAM" id="MobiDB-lite"/>
    </source>
</evidence>
<dbReference type="PANTHER" id="PTHR47997">
    <property type="entry name" value="MYB DOMAIN PROTEIN 55"/>
    <property type="match status" value="1"/>
</dbReference>
<organism evidence="10 11">
    <name type="scientific">Vitis vinifera</name>
    <name type="common">Grape</name>
    <dbReference type="NCBI Taxonomy" id="29760"/>
    <lineage>
        <taxon>Eukaryota</taxon>
        <taxon>Viridiplantae</taxon>
        <taxon>Streptophyta</taxon>
        <taxon>Embryophyta</taxon>
        <taxon>Tracheophyta</taxon>
        <taxon>Spermatophyta</taxon>
        <taxon>Magnoliopsida</taxon>
        <taxon>eudicotyledons</taxon>
        <taxon>Gunneridae</taxon>
        <taxon>Pentapetalae</taxon>
        <taxon>rosids</taxon>
        <taxon>Vitales</taxon>
        <taxon>Vitaceae</taxon>
        <taxon>Viteae</taxon>
        <taxon>Vitis</taxon>
    </lineage>
</organism>
<dbReference type="Proteomes" id="UP000288805">
    <property type="component" value="Unassembled WGS sequence"/>
</dbReference>
<name>A0A438H5X9_VITVI</name>
<evidence type="ECO:0000256" key="6">
    <source>
        <dbReference type="ARBA" id="ARBA00023242"/>
    </source>
</evidence>
<protein>
    <submittedName>
        <fullName evidence="10">Transcription factor MYB3</fullName>
    </submittedName>
</protein>
<dbReference type="AlphaFoldDB" id="A0A438H5X9"/>
<comment type="caution">
    <text evidence="10">The sequence shown here is derived from an EMBL/GenBank/DDBJ whole genome shotgun (WGS) entry which is preliminary data.</text>
</comment>
<dbReference type="GO" id="GO:0005634">
    <property type="term" value="C:nucleus"/>
    <property type="evidence" value="ECO:0007669"/>
    <property type="project" value="UniProtKB-SubCell"/>
</dbReference>
<dbReference type="EMBL" id="QGNW01000272">
    <property type="protein sequence ID" value="RVW79980.1"/>
    <property type="molecule type" value="Genomic_DNA"/>
</dbReference>
<evidence type="ECO:0000256" key="2">
    <source>
        <dbReference type="ARBA" id="ARBA00022737"/>
    </source>
</evidence>
<dbReference type="PROSITE" id="PS51294">
    <property type="entry name" value="HTH_MYB"/>
    <property type="match status" value="2"/>
</dbReference>
<dbReference type="InterPro" id="IPR051953">
    <property type="entry name" value="Plant_SW-associated_TFs"/>
</dbReference>
<dbReference type="InterPro" id="IPR009057">
    <property type="entry name" value="Homeodomain-like_sf"/>
</dbReference>
<dbReference type="GO" id="GO:0003677">
    <property type="term" value="F:DNA binding"/>
    <property type="evidence" value="ECO:0007669"/>
    <property type="project" value="UniProtKB-KW"/>
</dbReference>
<dbReference type="CDD" id="cd00167">
    <property type="entry name" value="SANT"/>
    <property type="match status" value="2"/>
</dbReference>
<keyword evidence="5" id="KW-0804">Transcription</keyword>
<dbReference type="Gene3D" id="1.10.10.60">
    <property type="entry name" value="Homeodomain-like"/>
    <property type="match status" value="2"/>
</dbReference>
<comment type="subcellular location">
    <subcellularLocation>
        <location evidence="1">Nucleus</location>
    </subcellularLocation>
</comment>
<keyword evidence="3" id="KW-0805">Transcription regulation</keyword>
<reference evidence="10 11" key="1">
    <citation type="journal article" date="2018" name="PLoS Genet.">
        <title>Population sequencing reveals clonal diversity and ancestral inbreeding in the grapevine cultivar Chardonnay.</title>
        <authorList>
            <person name="Roach M.J."/>
            <person name="Johnson D.L."/>
            <person name="Bohlmann J."/>
            <person name="van Vuuren H.J."/>
            <person name="Jones S.J."/>
            <person name="Pretorius I.S."/>
            <person name="Schmidt S.A."/>
            <person name="Borneman A.R."/>
        </authorList>
    </citation>
    <scope>NUCLEOTIDE SEQUENCE [LARGE SCALE GENOMIC DNA]</scope>
    <source>
        <strain evidence="11">cv. Chardonnay</strain>
        <tissue evidence="10">Leaf</tissue>
    </source>
</reference>
<dbReference type="SUPFAM" id="SSF46689">
    <property type="entry name" value="Homeodomain-like"/>
    <property type="match status" value="1"/>
</dbReference>
<dbReference type="InterPro" id="IPR017930">
    <property type="entry name" value="Myb_dom"/>
</dbReference>
<keyword evidence="6" id="KW-0539">Nucleus</keyword>
<evidence type="ECO:0000259" key="9">
    <source>
        <dbReference type="PROSITE" id="PS51294"/>
    </source>
</evidence>
<evidence type="ECO:0000256" key="5">
    <source>
        <dbReference type="ARBA" id="ARBA00023163"/>
    </source>
</evidence>
<evidence type="ECO:0000313" key="10">
    <source>
        <dbReference type="EMBL" id="RVW79980.1"/>
    </source>
</evidence>
<evidence type="ECO:0000313" key="11">
    <source>
        <dbReference type="Proteomes" id="UP000288805"/>
    </source>
</evidence>
<dbReference type="Pfam" id="PF00249">
    <property type="entry name" value="Myb_DNA-binding"/>
    <property type="match status" value="2"/>
</dbReference>
<feature type="domain" description="HTH myb-type" evidence="9">
    <location>
        <begin position="56"/>
        <end position="110"/>
    </location>
</feature>
<feature type="domain" description="HTH myb-type" evidence="9">
    <location>
        <begin position="3"/>
        <end position="55"/>
    </location>
</feature>
<dbReference type="PANTHER" id="PTHR47997:SF34">
    <property type="entry name" value="TRANSCRIPTION FACTOR MYB86-LIKE"/>
    <property type="match status" value="1"/>
</dbReference>
<accession>A0A438H5X9</accession>
<evidence type="ECO:0000256" key="1">
    <source>
        <dbReference type="ARBA" id="ARBA00004123"/>
    </source>
</evidence>
<keyword evidence="4" id="KW-0238">DNA-binding</keyword>
<feature type="compositionally biased region" description="Polar residues" evidence="7">
    <location>
        <begin position="143"/>
        <end position="152"/>
    </location>
</feature>
<feature type="region of interest" description="Disordered" evidence="7">
    <location>
        <begin position="142"/>
        <end position="161"/>
    </location>
</feature>
<dbReference type="InterPro" id="IPR001005">
    <property type="entry name" value="SANT/Myb"/>
</dbReference>
<feature type="domain" description="Myb-like" evidence="8">
    <location>
        <begin position="56"/>
        <end position="106"/>
    </location>
</feature>
<sequence length="312" mass="35130">MARPEQQKPRWTEEEDRVLFECKSRNDNLPWPVIAKLAGLSRSGKSCRERWKNHLHPNVKRGNFSQEEDETIIRLHSSHGNSWAFIADRLPGRTDNAVKNRWNQHLKNKLIGRGIDHQNIPDPQSSTGDQPHATQLFDFNHNIDPNANSGSIPTPGYLPSDDETIHHSFGGDYFGFEPTQLFDFNHNIDPYASSGSIPTPVSASQEIANPWSTSQLAYPEFQRGCLPSDDETIHHSFGGDYFGFEPTQLFDFNHNIDPNASSGSIPTPVSASQEIANPWSTSQLAYPEFQKGYLPSDDETIHHSFGGNSFEF</sequence>
<dbReference type="PROSITE" id="PS50090">
    <property type="entry name" value="MYB_LIKE"/>
    <property type="match status" value="2"/>
</dbReference>